<evidence type="ECO:0000313" key="1">
    <source>
        <dbReference type="EMBL" id="ABX04870.1"/>
    </source>
</evidence>
<evidence type="ECO:0008006" key="3">
    <source>
        <dbReference type="Google" id="ProtNLM"/>
    </source>
</evidence>
<organism evidence="1 2">
    <name type="scientific">Herpetosiphon aurantiacus (strain ATCC 23779 / DSM 785 / 114-95)</name>
    <dbReference type="NCBI Taxonomy" id="316274"/>
    <lineage>
        <taxon>Bacteria</taxon>
        <taxon>Bacillati</taxon>
        <taxon>Chloroflexota</taxon>
        <taxon>Chloroflexia</taxon>
        <taxon>Herpetosiphonales</taxon>
        <taxon>Herpetosiphonaceae</taxon>
        <taxon>Herpetosiphon</taxon>
    </lineage>
</organism>
<dbReference type="InterPro" id="IPR017576">
    <property type="entry name" value="CRISPR-assoc_prot_Csc1"/>
</dbReference>
<accession>A9AX62</accession>
<dbReference type="NCBIfam" id="TIGR03159">
    <property type="entry name" value="cas_Csc1"/>
    <property type="match status" value="1"/>
</dbReference>
<gene>
    <name evidence="1" type="ordered locus">Haur_2230</name>
</gene>
<dbReference type="EMBL" id="CP000875">
    <property type="protein sequence ID" value="ABX04870.1"/>
    <property type="molecule type" value="Genomic_DNA"/>
</dbReference>
<keyword evidence="2" id="KW-1185">Reference proteome</keyword>
<proteinExistence type="predicted"/>
<dbReference type="AlphaFoldDB" id="A9AX62"/>
<dbReference type="Proteomes" id="UP000000787">
    <property type="component" value="Chromosome"/>
</dbReference>
<dbReference type="BioCyc" id="HAUR316274:GHYA-2258-MONOMER"/>
<dbReference type="KEGG" id="hau:Haur_2230"/>
<dbReference type="HOGENOM" id="CLU_095955_0_0_0"/>
<evidence type="ECO:0000313" key="2">
    <source>
        <dbReference type="Proteomes" id="UP000000787"/>
    </source>
</evidence>
<reference evidence="1 2" key="1">
    <citation type="journal article" date="2011" name="Stand. Genomic Sci.">
        <title>Complete genome sequence of the filamentous gliding predatory bacterium Herpetosiphon aurantiacus type strain (114-95(T)).</title>
        <authorList>
            <person name="Kiss H."/>
            <person name="Nett M."/>
            <person name="Domin N."/>
            <person name="Martin K."/>
            <person name="Maresca J.A."/>
            <person name="Copeland A."/>
            <person name="Lapidus A."/>
            <person name="Lucas S."/>
            <person name="Berry K.W."/>
            <person name="Glavina Del Rio T."/>
            <person name="Dalin E."/>
            <person name="Tice H."/>
            <person name="Pitluck S."/>
            <person name="Richardson P."/>
            <person name="Bruce D."/>
            <person name="Goodwin L."/>
            <person name="Han C."/>
            <person name="Detter J.C."/>
            <person name="Schmutz J."/>
            <person name="Brettin T."/>
            <person name="Land M."/>
            <person name="Hauser L."/>
            <person name="Kyrpides N.C."/>
            <person name="Ivanova N."/>
            <person name="Goker M."/>
            <person name="Woyke T."/>
            <person name="Klenk H.P."/>
            <person name="Bryant D.A."/>
        </authorList>
    </citation>
    <scope>NUCLEOTIDE SEQUENCE [LARGE SCALE GENOMIC DNA]</scope>
    <source>
        <strain evidence="2">ATCC 23779 / DSM 785 / 114-95</strain>
    </source>
</reference>
<dbReference type="Pfam" id="PF26241">
    <property type="entry name" value="Cas_Csc1"/>
    <property type="match status" value="1"/>
</dbReference>
<name>A9AX62_HERA2</name>
<dbReference type="eggNOG" id="ENOG502Z9AK">
    <property type="taxonomic scope" value="Bacteria"/>
</dbReference>
<dbReference type="InParanoid" id="A9AX62"/>
<dbReference type="STRING" id="316274.Haur_2230"/>
<protein>
    <recommendedName>
        <fullName evidence="3">CRISPR-associated protein Csc1</fullName>
    </recommendedName>
</protein>
<sequence length="253" mass="27927">MAQIYRCRLVLLEPTFFSTREISNLYQTEAFIGHIALAYALGLAPSRYANDGKTIYYQQDLAALNQAGVYLTPATITSQARFSLGQFNAQAESYWFAMGNNAIITAPEGTWAERNGSSWYINDGVSTPKKVRVENRPQFGRIRALAIGTTAEFYAISQHELSLPSYLRLGKWMSKASLASQAVAISGESDGGVIPFLLAGADLSPDCRLLAFDVLHVPPTPLIRHSHVQGPCYQLDEKILLPKDMAFNLEAFK</sequence>